<dbReference type="RefSeq" id="WP_229958273.1">
    <property type="nucleotide sequence ID" value="NZ_JAJJWI010000002.1"/>
</dbReference>
<feature type="signal peptide" evidence="1">
    <location>
        <begin position="1"/>
        <end position="21"/>
    </location>
</feature>
<dbReference type="EMBL" id="JBHUHV010000037">
    <property type="protein sequence ID" value="MFD2067467.1"/>
    <property type="molecule type" value="Genomic_DNA"/>
</dbReference>
<feature type="chain" id="PRO_5047305633" evidence="1">
    <location>
        <begin position="22"/>
        <end position="303"/>
    </location>
</feature>
<reference evidence="3" key="1">
    <citation type="journal article" date="2019" name="Int. J. Syst. Evol. Microbiol.">
        <title>The Global Catalogue of Microorganisms (GCM) 10K type strain sequencing project: providing services to taxonomists for standard genome sequencing and annotation.</title>
        <authorList>
            <consortium name="The Broad Institute Genomics Platform"/>
            <consortium name="The Broad Institute Genome Sequencing Center for Infectious Disease"/>
            <person name="Wu L."/>
            <person name="Ma J."/>
        </authorList>
    </citation>
    <scope>NUCLEOTIDE SEQUENCE [LARGE SCALE GENOMIC DNA]</scope>
    <source>
        <strain evidence="3">JCM 16545</strain>
    </source>
</reference>
<keyword evidence="3" id="KW-1185">Reference proteome</keyword>
<dbReference type="Proteomes" id="UP001597369">
    <property type="component" value="Unassembled WGS sequence"/>
</dbReference>
<evidence type="ECO:0000313" key="2">
    <source>
        <dbReference type="EMBL" id="MFD2067467.1"/>
    </source>
</evidence>
<comment type="caution">
    <text evidence="2">The sequence shown here is derived from an EMBL/GenBank/DDBJ whole genome shotgun (WGS) entry which is preliminary data.</text>
</comment>
<gene>
    <name evidence="2" type="ORF">ACFSKU_11280</name>
</gene>
<evidence type="ECO:0000256" key="1">
    <source>
        <dbReference type="SAM" id="SignalP"/>
    </source>
</evidence>
<evidence type="ECO:0000313" key="3">
    <source>
        <dbReference type="Proteomes" id="UP001597369"/>
    </source>
</evidence>
<proteinExistence type="predicted"/>
<name>A0ABW4WZZ1_9BACT</name>
<keyword evidence="1" id="KW-0732">Signal</keyword>
<accession>A0ABW4WZZ1</accession>
<organism evidence="2 3">
    <name type="scientific">Pontibacter silvestris</name>
    <dbReference type="NCBI Taxonomy" id="2305183"/>
    <lineage>
        <taxon>Bacteria</taxon>
        <taxon>Pseudomonadati</taxon>
        <taxon>Bacteroidota</taxon>
        <taxon>Cytophagia</taxon>
        <taxon>Cytophagales</taxon>
        <taxon>Hymenobacteraceae</taxon>
        <taxon>Pontibacter</taxon>
    </lineage>
</organism>
<protein>
    <submittedName>
        <fullName evidence="2">Outer membrane beta-barrel protein</fullName>
    </submittedName>
</protein>
<sequence>MKQKVLLIAAALMATTTGVFAQNNLIGSKASNQEWIKVESSSLNLAGTETVVALNPSEARGSRAANKEGKAEMVVRQPLTKAASLKSFRHHEEGFYSGTSLFRFGIDIGLNRFLNTDDAGSAPDLKTFGSRYVSLNWSPNFQIGGITSPFYLISGLEFSFNNYMFDDNVVVQDVNNVTEFTQVESVNLDKSKLSQSAINIPLIAMLNFKRADGSNGFKVGAGGFAGYRLGSHSKLKYDENSSTVKLKIRDNYNLTDFQYGLKGVIGYGAINFFVKYNMNELFRDEDRGPEANVISFGLNFLSY</sequence>